<dbReference type="InterPro" id="IPR016181">
    <property type="entry name" value="Acyl_CoA_acyltransferase"/>
</dbReference>
<proteinExistence type="predicted"/>
<dbReference type="EMBL" id="MN739084">
    <property type="protein sequence ID" value="QHS87642.1"/>
    <property type="molecule type" value="Genomic_DNA"/>
</dbReference>
<organism evidence="2">
    <name type="scientific">viral metagenome</name>
    <dbReference type="NCBI Taxonomy" id="1070528"/>
    <lineage>
        <taxon>unclassified sequences</taxon>
        <taxon>metagenomes</taxon>
        <taxon>organismal metagenomes</taxon>
    </lineage>
</organism>
<dbReference type="SUPFAM" id="SSF55729">
    <property type="entry name" value="Acyl-CoA N-acyltransferases (Nat)"/>
    <property type="match status" value="1"/>
</dbReference>
<dbReference type="Pfam" id="PF13673">
    <property type="entry name" value="Acetyltransf_10"/>
    <property type="match status" value="1"/>
</dbReference>
<dbReference type="AlphaFoldDB" id="A0A6C0B6G2"/>
<accession>A0A6C0B6G2</accession>
<name>A0A6C0B6G2_9ZZZZ</name>
<dbReference type="Gene3D" id="3.40.630.30">
    <property type="match status" value="1"/>
</dbReference>
<evidence type="ECO:0000259" key="1">
    <source>
        <dbReference type="Pfam" id="PF13673"/>
    </source>
</evidence>
<reference evidence="2" key="1">
    <citation type="journal article" date="2020" name="Nature">
        <title>Giant virus diversity and host interactions through global metagenomics.</title>
        <authorList>
            <person name="Schulz F."/>
            <person name="Roux S."/>
            <person name="Paez-Espino D."/>
            <person name="Jungbluth S."/>
            <person name="Walsh D.A."/>
            <person name="Denef V.J."/>
            <person name="McMahon K.D."/>
            <person name="Konstantinidis K.T."/>
            <person name="Eloe-Fadrosh E.A."/>
            <person name="Kyrpides N.C."/>
            <person name="Woyke T."/>
        </authorList>
    </citation>
    <scope>NUCLEOTIDE SEQUENCE</scope>
    <source>
        <strain evidence="2">GVMAG-M-3300010157-4</strain>
    </source>
</reference>
<sequence length="184" mass="21679">MIFYSEKIEADIIDNNELDVVADKVDEFKRDIDMLFTYFTFSIIGYDYIQNLLKYPSNRVAFYCMDNEFDIRNCPTAMIYSKQTRRTGGEIVYYIMMICTQRRFKNLGYATTLLNGFVEKVRADTTDSTRPVKIVLSAIDEVVSYYQKYGFEAVDCELKNYPYLASFEKCDESKIYTIMELRVK</sequence>
<protein>
    <recommendedName>
        <fullName evidence="1">N-acetyltransferase domain-containing protein</fullName>
    </recommendedName>
</protein>
<evidence type="ECO:0000313" key="2">
    <source>
        <dbReference type="EMBL" id="QHS87642.1"/>
    </source>
</evidence>
<feature type="domain" description="N-acetyltransferase" evidence="1">
    <location>
        <begin position="94"/>
        <end position="157"/>
    </location>
</feature>
<dbReference type="InterPro" id="IPR000182">
    <property type="entry name" value="GNAT_dom"/>
</dbReference>